<evidence type="ECO:0000313" key="2">
    <source>
        <dbReference type="EMBL" id="RQW74716.1"/>
    </source>
</evidence>
<protein>
    <submittedName>
        <fullName evidence="2">DUF4181 domain-containing protein</fullName>
    </submittedName>
</protein>
<keyword evidence="1" id="KW-1133">Transmembrane helix</keyword>
<feature type="transmembrane region" description="Helical" evidence="1">
    <location>
        <begin position="6"/>
        <end position="23"/>
    </location>
</feature>
<keyword evidence="1" id="KW-0812">Transmembrane</keyword>
<comment type="caution">
    <text evidence="2">The sequence shown here is derived from an EMBL/GenBank/DDBJ whole genome shotgun (WGS) entry which is preliminary data.</text>
</comment>
<dbReference type="EMBL" id="RRCT01000008">
    <property type="protein sequence ID" value="RQW74716.1"/>
    <property type="molecule type" value="Genomic_DNA"/>
</dbReference>
<organism evidence="2 3">
    <name type="scientific">Lysinibacillus composti</name>
    <dbReference type="NCBI Taxonomy" id="720633"/>
    <lineage>
        <taxon>Bacteria</taxon>
        <taxon>Bacillati</taxon>
        <taxon>Bacillota</taxon>
        <taxon>Bacilli</taxon>
        <taxon>Bacillales</taxon>
        <taxon>Bacillaceae</taxon>
        <taxon>Lysinibacillus</taxon>
    </lineage>
</organism>
<name>A0A3N9US57_9BACI</name>
<feature type="transmembrane region" description="Helical" evidence="1">
    <location>
        <begin position="77"/>
        <end position="96"/>
    </location>
</feature>
<keyword evidence="1" id="KW-0472">Membrane</keyword>
<dbReference type="InterPro" id="IPR025441">
    <property type="entry name" value="DUF4181"/>
</dbReference>
<gene>
    <name evidence="2" type="ORF">EBB45_10540</name>
</gene>
<reference evidence="2 3" key="1">
    <citation type="journal article" date="2013" name="J. Microbiol.">
        <title>Lysinibacillus chungkukjangi sp. nov., isolated from Chungkukjang, Korean fermented soybean food.</title>
        <authorList>
            <person name="Kim S.J."/>
            <person name="Jang Y.H."/>
            <person name="Hamada M."/>
            <person name="Ahn J.H."/>
            <person name="Weon H.Y."/>
            <person name="Suzuki K."/>
            <person name="Whang K.S."/>
            <person name="Kwon S.W."/>
        </authorList>
    </citation>
    <scope>NUCLEOTIDE SEQUENCE [LARGE SCALE GENOMIC DNA]</scope>
    <source>
        <strain evidence="2 3">MCCC 1A12701</strain>
    </source>
</reference>
<accession>A0A3N9US57</accession>
<feature type="transmembrane region" description="Helical" evidence="1">
    <location>
        <begin position="44"/>
        <end position="65"/>
    </location>
</feature>
<feature type="transmembrane region" description="Helical" evidence="1">
    <location>
        <begin position="108"/>
        <end position="127"/>
    </location>
</feature>
<sequence length="133" mass="16090">MFWFAFTIYFLLILSFLNLEKLVKRKFNLPKEIKYNKKFTKNQSLIEILMSIIFVIGAFMSSISVLEKDIYRPLNPIPQYLWVSLYFFVLYGFRGYMAKRFDQDSKAYYIHFAYSVWLPIIMIIAYHTTEIFL</sequence>
<evidence type="ECO:0000256" key="1">
    <source>
        <dbReference type="SAM" id="Phobius"/>
    </source>
</evidence>
<dbReference type="AlphaFoldDB" id="A0A3N9US57"/>
<proteinExistence type="predicted"/>
<dbReference type="Pfam" id="PF13789">
    <property type="entry name" value="DUF4181"/>
    <property type="match status" value="1"/>
</dbReference>
<dbReference type="Proteomes" id="UP000274033">
    <property type="component" value="Unassembled WGS sequence"/>
</dbReference>
<keyword evidence="3" id="KW-1185">Reference proteome</keyword>
<evidence type="ECO:0000313" key="3">
    <source>
        <dbReference type="Proteomes" id="UP000274033"/>
    </source>
</evidence>